<evidence type="ECO:0000256" key="4">
    <source>
        <dbReference type="PROSITE-ProRule" id="PRU00330"/>
    </source>
</evidence>
<dbReference type="Pfam" id="PF26557">
    <property type="entry name" value="Cullin_AB"/>
    <property type="match status" value="1"/>
</dbReference>
<name>A0A183T5U4_SCHSO</name>
<dbReference type="GO" id="GO:0006511">
    <property type="term" value="P:ubiquitin-dependent protein catabolic process"/>
    <property type="evidence" value="ECO:0007669"/>
    <property type="project" value="InterPro"/>
</dbReference>
<dbReference type="InterPro" id="IPR016158">
    <property type="entry name" value="Cullin_homology"/>
</dbReference>
<dbReference type="SUPFAM" id="SSF74788">
    <property type="entry name" value="Cullin repeat-like"/>
    <property type="match status" value="1"/>
</dbReference>
<evidence type="ECO:0000256" key="5">
    <source>
        <dbReference type="RuleBase" id="RU003829"/>
    </source>
</evidence>
<protein>
    <submittedName>
        <fullName evidence="8">CULLIN_2 domain-containing protein</fullName>
    </submittedName>
</protein>
<sequence length="868" mass="98602">LYIGYLMAFKRISVDFFSTWNDLKVVCDKVIRCDPITRDRWNASFDDVYALCVSRPVQYASKLYEEITLLIKNRVIEIHEEISACDDESLLKSYVQFWLSFHRGLGFLDRLCGFLNTQYVGLSQPVDTCYGMISTGDEKVNMEIMELGLSQWKTYLIEPLRDRLTSCLLKEVTGHRTGCELQPLCIVPCLDSFKQVDELKGCMKTSLDVYQQLFEAPLLESTRIYYSSWAERMETSLECTDYVAQVPFRLLALALRTDETERAKKFYKSSLPSIEKLFKDIIVQQRLDFLNASVSTFIKDENKQGEALLLVLYVQILSLMNIFQLLSPTNQCSELLNCFGSHVKSLVNAAIATMPIDPNLAPSYFVESLLDLRTRFVSFIDEVFEGTSSFRNEMDKAFGQAVNSSPKSTTMPRLTALLSNVRAAEYLSRYMDTLLRKSPKHCSEAELEAKLTASITLFKYIEEKDIFRKVRPLVYLAPLWTTYTSALLDTEESAINQLNKVCGYEFTSKFQRMFNDIQLAPDLNSNFQRYLSERGLQFRFTPHFDVLTVFKHTLVNHPVVFNFFFFFCPQLSAWPISLKNATEFSLPSDLLSVNTHFEEFYRAAYNGRRLRWAQSHSTTELRCCYTDKPYVISLSSLNAAVLLLFESLDVDQLSVADLCLGLQPRVADTSQTTTSTTTAPHTTSDGGPMAMDSVQPSAAAPSSAGPHSAPHAPSSSLAQSLDADALRRAVLPLVEANVLSLQTSDSSLGPNALSENTIIALNHNFTSKRLRIKISYFPQTRESAQEEAERGEKEVEEDRRFFTQAAIVRIMKVRKTCKHTILIKCVLDMAKGRFQPAVPLIKRCIENLIEKGYLERSPNDPDQYNYLA</sequence>
<accession>A0A183T5U4</accession>
<keyword evidence="2" id="KW-1017">Isopeptide bond</keyword>
<evidence type="ECO:0000313" key="8">
    <source>
        <dbReference type="WBParaSite" id="SSLN_0001229201-mRNA-1"/>
    </source>
</evidence>
<dbReference type="InterPro" id="IPR016159">
    <property type="entry name" value="Cullin_repeat-like_dom_sf"/>
</dbReference>
<dbReference type="InterPro" id="IPR036317">
    <property type="entry name" value="Cullin_homology_sf"/>
</dbReference>
<comment type="similarity">
    <text evidence="1 4 5">Belongs to the cullin family.</text>
</comment>
<dbReference type="PROSITE" id="PS01256">
    <property type="entry name" value="CULLIN_1"/>
    <property type="match status" value="1"/>
</dbReference>
<dbReference type="SMART" id="SM00182">
    <property type="entry name" value="CULLIN"/>
    <property type="match status" value="1"/>
</dbReference>
<feature type="compositionally biased region" description="Low complexity" evidence="6">
    <location>
        <begin position="695"/>
        <end position="718"/>
    </location>
</feature>
<dbReference type="WBParaSite" id="SSLN_0001229201-mRNA-1">
    <property type="protein sequence ID" value="SSLN_0001229201-mRNA-1"/>
    <property type="gene ID" value="SSLN_0001229201"/>
</dbReference>
<evidence type="ECO:0000256" key="1">
    <source>
        <dbReference type="ARBA" id="ARBA00006019"/>
    </source>
</evidence>
<organism evidence="8">
    <name type="scientific">Schistocephalus solidus</name>
    <name type="common">Tapeworm</name>
    <dbReference type="NCBI Taxonomy" id="70667"/>
    <lineage>
        <taxon>Eukaryota</taxon>
        <taxon>Metazoa</taxon>
        <taxon>Spiralia</taxon>
        <taxon>Lophotrochozoa</taxon>
        <taxon>Platyhelminthes</taxon>
        <taxon>Cestoda</taxon>
        <taxon>Eucestoda</taxon>
        <taxon>Diphyllobothriidea</taxon>
        <taxon>Diphyllobothriidae</taxon>
        <taxon>Schistocephalus</taxon>
    </lineage>
</organism>
<dbReference type="PROSITE" id="PS50069">
    <property type="entry name" value="CULLIN_2"/>
    <property type="match status" value="1"/>
</dbReference>
<evidence type="ECO:0000256" key="2">
    <source>
        <dbReference type="ARBA" id="ARBA00022499"/>
    </source>
</evidence>
<keyword evidence="3" id="KW-0832">Ubl conjugation</keyword>
<dbReference type="PANTHER" id="PTHR11932">
    <property type="entry name" value="CULLIN"/>
    <property type="match status" value="1"/>
</dbReference>
<dbReference type="SUPFAM" id="SSF75632">
    <property type="entry name" value="Cullin homology domain"/>
    <property type="match status" value="1"/>
</dbReference>
<evidence type="ECO:0000256" key="6">
    <source>
        <dbReference type="SAM" id="MobiDB-lite"/>
    </source>
</evidence>
<dbReference type="SUPFAM" id="SSF46785">
    <property type="entry name" value="Winged helix' DNA-binding domain"/>
    <property type="match status" value="1"/>
</dbReference>
<dbReference type="FunFam" id="1.10.10.10:FF:000014">
    <property type="entry name" value="Cullin 1"/>
    <property type="match status" value="1"/>
</dbReference>
<evidence type="ECO:0000259" key="7">
    <source>
        <dbReference type="PROSITE" id="PS50069"/>
    </source>
</evidence>
<dbReference type="Gene3D" id="1.20.1310.10">
    <property type="entry name" value="Cullin Repeats"/>
    <property type="match status" value="4"/>
</dbReference>
<dbReference type="InterPro" id="IPR016157">
    <property type="entry name" value="Cullin_CS"/>
</dbReference>
<dbReference type="SMART" id="SM00884">
    <property type="entry name" value="Cullin_Nedd8"/>
    <property type="match status" value="1"/>
</dbReference>
<feature type="compositionally biased region" description="Low complexity" evidence="6">
    <location>
        <begin position="669"/>
        <end position="684"/>
    </location>
</feature>
<dbReference type="InterPro" id="IPR059120">
    <property type="entry name" value="Cullin-like_AB"/>
</dbReference>
<feature type="domain" description="Cullin family profile" evidence="7">
    <location>
        <begin position="422"/>
        <end position="677"/>
    </location>
</feature>
<dbReference type="Pfam" id="PF10557">
    <property type="entry name" value="Cullin_Nedd8"/>
    <property type="match status" value="1"/>
</dbReference>
<dbReference type="GO" id="GO:0031461">
    <property type="term" value="C:cullin-RING ubiquitin ligase complex"/>
    <property type="evidence" value="ECO:0007669"/>
    <property type="project" value="InterPro"/>
</dbReference>
<dbReference type="GO" id="GO:0031625">
    <property type="term" value="F:ubiquitin protein ligase binding"/>
    <property type="evidence" value="ECO:0007669"/>
    <property type="project" value="InterPro"/>
</dbReference>
<dbReference type="InterPro" id="IPR045093">
    <property type="entry name" value="Cullin"/>
</dbReference>
<dbReference type="AlphaFoldDB" id="A0A183T5U4"/>
<proteinExistence type="inferred from homology"/>
<dbReference type="Pfam" id="PF00888">
    <property type="entry name" value="Cullin"/>
    <property type="match status" value="1"/>
</dbReference>
<evidence type="ECO:0000256" key="3">
    <source>
        <dbReference type="ARBA" id="ARBA00022843"/>
    </source>
</evidence>
<feature type="region of interest" description="Disordered" evidence="6">
    <location>
        <begin position="669"/>
        <end position="718"/>
    </location>
</feature>
<dbReference type="InterPro" id="IPR019559">
    <property type="entry name" value="Cullin_neddylation_domain"/>
</dbReference>
<dbReference type="InterPro" id="IPR036388">
    <property type="entry name" value="WH-like_DNA-bd_sf"/>
</dbReference>
<reference evidence="8" key="1">
    <citation type="submission" date="2016-06" db="UniProtKB">
        <authorList>
            <consortium name="WormBaseParasite"/>
        </authorList>
    </citation>
    <scope>IDENTIFICATION</scope>
</reference>
<dbReference type="Gene3D" id="3.30.230.130">
    <property type="entry name" value="Cullin, Chain C, Domain 2"/>
    <property type="match status" value="2"/>
</dbReference>
<dbReference type="Gene3D" id="1.10.10.10">
    <property type="entry name" value="Winged helix-like DNA-binding domain superfamily/Winged helix DNA-binding domain"/>
    <property type="match status" value="1"/>
</dbReference>
<dbReference type="InterPro" id="IPR001373">
    <property type="entry name" value="Cullin_N"/>
</dbReference>
<dbReference type="InterPro" id="IPR036390">
    <property type="entry name" value="WH_DNA-bd_sf"/>
</dbReference>